<feature type="region of interest" description="Disordered" evidence="1">
    <location>
        <begin position="83"/>
        <end position="127"/>
    </location>
</feature>
<sequence>GRALRRADPLQHRAACGRGEGAPRRTSRGYGVQCGPQVVRLDEGLDRVEPLPAAVGPRPLDGREPRGLQASLGEQVLEVLLVDPRPAAPRSTGGDEEGGPVAVDPLAPGVDPPEAEELADDVRPGHV</sequence>
<evidence type="ECO:0000256" key="1">
    <source>
        <dbReference type="SAM" id="MobiDB-lite"/>
    </source>
</evidence>
<feature type="region of interest" description="Disordered" evidence="1">
    <location>
        <begin position="1"/>
        <end position="32"/>
    </location>
</feature>
<feature type="compositionally biased region" description="Basic and acidic residues" evidence="1">
    <location>
        <begin position="1"/>
        <end position="11"/>
    </location>
</feature>
<evidence type="ECO:0000313" key="2">
    <source>
        <dbReference type="EMBL" id="CAA9350882.1"/>
    </source>
</evidence>
<organism evidence="2">
    <name type="scientific">uncultured Nocardioidaceae bacterium</name>
    <dbReference type="NCBI Taxonomy" id="253824"/>
    <lineage>
        <taxon>Bacteria</taxon>
        <taxon>Bacillati</taxon>
        <taxon>Actinomycetota</taxon>
        <taxon>Actinomycetes</taxon>
        <taxon>Propionibacteriales</taxon>
        <taxon>Nocardioidaceae</taxon>
        <taxon>environmental samples</taxon>
    </lineage>
</organism>
<protein>
    <submittedName>
        <fullName evidence="2">Uncharacterized protein</fullName>
    </submittedName>
</protein>
<name>A0A6J4M649_9ACTN</name>
<accession>A0A6J4M649</accession>
<feature type="non-terminal residue" evidence="2">
    <location>
        <position position="127"/>
    </location>
</feature>
<proteinExistence type="predicted"/>
<dbReference type="EMBL" id="CADCUH010000133">
    <property type="protein sequence ID" value="CAA9350882.1"/>
    <property type="molecule type" value="Genomic_DNA"/>
</dbReference>
<reference evidence="2" key="1">
    <citation type="submission" date="2020-02" db="EMBL/GenBank/DDBJ databases">
        <authorList>
            <person name="Meier V. D."/>
        </authorList>
    </citation>
    <scope>NUCLEOTIDE SEQUENCE</scope>
    <source>
        <strain evidence="2">AVDCRST_MAG36</strain>
    </source>
</reference>
<feature type="non-terminal residue" evidence="2">
    <location>
        <position position="1"/>
    </location>
</feature>
<gene>
    <name evidence="2" type="ORF">AVDCRST_MAG36-1966</name>
</gene>
<dbReference type="AlphaFoldDB" id="A0A6J4M649"/>